<dbReference type="AlphaFoldDB" id="A0A1Y5IDF9"/>
<protein>
    <submittedName>
        <fullName evidence="1">Uncharacterized protein</fullName>
    </submittedName>
</protein>
<proteinExistence type="predicted"/>
<name>A0A1Y5IDF9_OSTTA</name>
<dbReference type="EMBL" id="KZ155793">
    <property type="protein sequence ID" value="OUS45015.1"/>
    <property type="molecule type" value="Genomic_DNA"/>
</dbReference>
<gene>
    <name evidence="1" type="ORF">BE221DRAFT_82170</name>
</gene>
<evidence type="ECO:0000313" key="1">
    <source>
        <dbReference type="EMBL" id="OUS45015.1"/>
    </source>
</evidence>
<sequence>MRTLNASSSSIIASALACASFLAASISFCLCRLICLSDGPMISIFFSSRSTFSSPPRLHSLRSRPQRARRSLNQTSRSLKTITECDRSMTTMKANVPLALRAARCSGVSSFLPIVRSVW</sequence>
<reference evidence="1" key="1">
    <citation type="submission" date="2017-04" db="EMBL/GenBank/DDBJ databases">
        <title>Population genomics of picophytoplankton unveils novel chromosome hypervariability.</title>
        <authorList>
            <consortium name="DOE Joint Genome Institute"/>
            <person name="Blanc-Mathieu R."/>
            <person name="Krasovec M."/>
            <person name="Hebrard M."/>
            <person name="Yau S."/>
            <person name="Desgranges E."/>
            <person name="Martin J."/>
            <person name="Schackwitz W."/>
            <person name="Kuo A."/>
            <person name="Salin G."/>
            <person name="Donnadieu C."/>
            <person name="Desdevises Y."/>
            <person name="Sanchez-Ferandin S."/>
            <person name="Moreau H."/>
            <person name="Rivals E."/>
            <person name="Grigoriev I.V."/>
            <person name="Grimsley N."/>
            <person name="Eyre-Walker A."/>
            <person name="Piganeau G."/>
        </authorList>
    </citation>
    <scope>NUCLEOTIDE SEQUENCE [LARGE SCALE GENOMIC DNA]</scope>
    <source>
        <strain evidence="1">RCC 1115</strain>
    </source>
</reference>
<organism evidence="1">
    <name type="scientific">Ostreococcus tauri</name>
    <name type="common">Marine green alga</name>
    <dbReference type="NCBI Taxonomy" id="70448"/>
    <lineage>
        <taxon>Eukaryota</taxon>
        <taxon>Viridiplantae</taxon>
        <taxon>Chlorophyta</taxon>
        <taxon>Mamiellophyceae</taxon>
        <taxon>Mamiellales</taxon>
        <taxon>Bathycoccaceae</taxon>
        <taxon>Ostreococcus</taxon>
    </lineage>
</organism>
<dbReference type="Proteomes" id="UP000195557">
    <property type="component" value="Unassembled WGS sequence"/>
</dbReference>
<accession>A0A1Y5IDF9</accession>
<dbReference type="PROSITE" id="PS51257">
    <property type="entry name" value="PROKAR_LIPOPROTEIN"/>
    <property type="match status" value="1"/>
</dbReference>